<dbReference type="CDD" id="cd01522">
    <property type="entry name" value="RHOD_1"/>
    <property type="match status" value="1"/>
</dbReference>
<accession>A0A7V2WUM2</accession>
<dbReference type="PANTHER" id="PTHR45431:SF3">
    <property type="entry name" value="RHODANESE-LIKE DOMAIN-CONTAINING PROTEIN 15, CHLOROPLASTIC"/>
    <property type="match status" value="1"/>
</dbReference>
<sequence>MKNVTSMPPKEAYELLQNNPDANLIDIRSSMEFLFVGHPVGAIHIAWIDEPDWSINPDFVVEIMQAATKKNTDSPLDNPLILICRSGVRTLQAAKVLIEAGFTQIIHIDEGFEGDRNEHFQRSTVGGWRFHGLPWEQC</sequence>
<organism evidence="2">
    <name type="scientific">Leucothrix mucor</name>
    <dbReference type="NCBI Taxonomy" id="45248"/>
    <lineage>
        <taxon>Bacteria</taxon>
        <taxon>Pseudomonadati</taxon>
        <taxon>Pseudomonadota</taxon>
        <taxon>Gammaproteobacteria</taxon>
        <taxon>Thiotrichales</taxon>
        <taxon>Thiotrichaceae</taxon>
        <taxon>Leucothrix</taxon>
    </lineage>
</organism>
<dbReference type="SUPFAM" id="SSF52821">
    <property type="entry name" value="Rhodanese/Cell cycle control phosphatase"/>
    <property type="match status" value="1"/>
</dbReference>
<protein>
    <submittedName>
        <fullName evidence="2">Rhodanese-like domain-containing protein</fullName>
    </submittedName>
</protein>
<gene>
    <name evidence="2" type="ORF">ENJ51_05600</name>
</gene>
<evidence type="ECO:0000259" key="1">
    <source>
        <dbReference type="PROSITE" id="PS50206"/>
    </source>
</evidence>
<reference evidence="2" key="1">
    <citation type="journal article" date="2020" name="mSystems">
        <title>Genome- and Community-Level Interaction Insights into Carbon Utilization and Element Cycling Functions of Hydrothermarchaeota in Hydrothermal Sediment.</title>
        <authorList>
            <person name="Zhou Z."/>
            <person name="Liu Y."/>
            <person name="Xu W."/>
            <person name="Pan J."/>
            <person name="Luo Z.H."/>
            <person name="Li M."/>
        </authorList>
    </citation>
    <scope>NUCLEOTIDE SEQUENCE [LARGE SCALE GENOMIC DNA]</scope>
    <source>
        <strain evidence="2">HyVt-493</strain>
    </source>
</reference>
<dbReference type="EMBL" id="DRMS01000212">
    <property type="protein sequence ID" value="HFC92271.1"/>
    <property type="molecule type" value="Genomic_DNA"/>
</dbReference>
<dbReference type="AlphaFoldDB" id="A0A7V2WUM2"/>
<dbReference type="SMART" id="SM00450">
    <property type="entry name" value="RHOD"/>
    <property type="match status" value="1"/>
</dbReference>
<dbReference type="Gene3D" id="3.40.250.10">
    <property type="entry name" value="Rhodanese-like domain"/>
    <property type="match status" value="1"/>
</dbReference>
<dbReference type="InterPro" id="IPR001763">
    <property type="entry name" value="Rhodanese-like_dom"/>
</dbReference>
<dbReference type="PANTHER" id="PTHR45431">
    <property type="entry name" value="RHODANESE-LIKE DOMAIN-CONTAINING PROTEIN 15, CHLOROPLASTIC"/>
    <property type="match status" value="1"/>
</dbReference>
<dbReference type="InterPro" id="IPR052367">
    <property type="entry name" value="Thiosulfate_ST/Rhodanese-like"/>
</dbReference>
<feature type="domain" description="Rhodanese" evidence="1">
    <location>
        <begin position="18"/>
        <end position="124"/>
    </location>
</feature>
<proteinExistence type="predicted"/>
<dbReference type="InterPro" id="IPR036873">
    <property type="entry name" value="Rhodanese-like_dom_sf"/>
</dbReference>
<name>A0A7V2WUM2_LEUMU</name>
<evidence type="ECO:0000313" key="2">
    <source>
        <dbReference type="EMBL" id="HFC92271.1"/>
    </source>
</evidence>
<dbReference type="Pfam" id="PF00581">
    <property type="entry name" value="Rhodanese"/>
    <property type="match status" value="1"/>
</dbReference>
<dbReference type="PROSITE" id="PS50206">
    <property type="entry name" value="RHODANESE_3"/>
    <property type="match status" value="1"/>
</dbReference>
<comment type="caution">
    <text evidence="2">The sequence shown here is derived from an EMBL/GenBank/DDBJ whole genome shotgun (WGS) entry which is preliminary data.</text>
</comment>
<dbReference type="Proteomes" id="UP000885750">
    <property type="component" value="Unassembled WGS sequence"/>
</dbReference>